<dbReference type="EMBL" id="CP012850">
    <property type="protein sequence ID" value="ALI36056.1"/>
    <property type="molecule type" value="Genomic_DNA"/>
</dbReference>
<organism evidence="2 3">
    <name type="scientific">Candidatus Nitrosocosmicus oleophilus</name>
    <dbReference type="NCBI Taxonomy" id="1353260"/>
    <lineage>
        <taxon>Archaea</taxon>
        <taxon>Nitrososphaerota</taxon>
        <taxon>Nitrososphaeria</taxon>
        <taxon>Nitrososphaerales</taxon>
        <taxon>Nitrososphaeraceae</taxon>
        <taxon>Candidatus Nitrosocosmicus</taxon>
    </lineage>
</organism>
<dbReference type="KEGG" id="taa:NMY3_01853"/>
<feature type="transmembrane region" description="Helical" evidence="1">
    <location>
        <begin position="12"/>
        <end position="30"/>
    </location>
</feature>
<evidence type="ECO:0000313" key="3">
    <source>
        <dbReference type="Proteomes" id="UP000058925"/>
    </source>
</evidence>
<name>A0A654M029_9ARCH</name>
<keyword evidence="1" id="KW-1133">Transmembrane helix</keyword>
<accession>A0A654M029</accession>
<reference evidence="3" key="1">
    <citation type="submission" date="2015-10" db="EMBL/GenBank/DDBJ databases">
        <title>Niche specialization of a soil ammonia-oxidizing archaeon, Candidatus Nitrosocosmicus oleophilus.</title>
        <authorList>
            <person name="Jung M.-Y."/>
            <person name="Rhee S.-K."/>
        </authorList>
    </citation>
    <scope>NUCLEOTIDE SEQUENCE [LARGE SCALE GENOMIC DNA]</scope>
    <source>
        <strain evidence="3">MY3</strain>
    </source>
</reference>
<keyword evidence="3" id="KW-1185">Reference proteome</keyword>
<dbReference type="OrthoDB" id="6542at2157"/>
<evidence type="ECO:0008006" key="4">
    <source>
        <dbReference type="Google" id="ProtNLM"/>
    </source>
</evidence>
<proteinExistence type="predicted"/>
<evidence type="ECO:0000256" key="1">
    <source>
        <dbReference type="SAM" id="Phobius"/>
    </source>
</evidence>
<keyword evidence="1" id="KW-0812">Transmembrane</keyword>
<dbReference type="AlphaFoldDB" id="A0A654M029"/>
<dbReference type="Proteomes" id="UP000058925">
    <property type="component" value="Chromosome"/>
</dbReference>
<sequence length="90" mass="9927">MDFDLSPKMLAILFIIAGVVLVFILLGGSLQQLFSPSIQELVVVKIKQNGTCVVEASDGIPRSVENCPYSQGQNFTIYYKQGLPNIESYK</sequence>
<protein>
    <recommendedName>
        <fullName evidence="4">DUF3592 domain-containing protein</fullName>
    </recommendedName>
</protein>
<evidence type="ECO:0000313" key="2">
    <source>
        <dbReference type="EMBL" id="ALI36056.1"/>
    </source>
</evidence>
<keyword evidence="1" id="KW-0472">Membrane</keyword>
<gene>
    <name evidence="2" type="ORF">NMY3_01853</name>
</gene>